<dbReference type="RefSeq" id="WP_091178674.1">
    <property type="nucleotide sequence ID" value="NZ_FNRY01000001.1"/>
</dbReference>
<feature type="compositionally biased region" description="Basic and acidic residues" evidence="1">
    <location>
        <begin position="1"/>
        <end position="12"/>
    </location>
</feature>
<accession>A0A1H4IM18</accession>
<dbReference type="OrthoDB" id="5083906at2"/>
<feature type="region of interest" description="Disordered" evidence="1">
    <location>
        <begin position="1"/>
        <end position="54"/>
    </location>
</feature>
<feature type="transmembrane region" description="Helical" evidence="2">
    <location>
        <begin position="116"/>
        <end position="139"/>
    </location>
</feature>
<feature type="transmembrane region" description="Helical" evidence="2">
    <location>
        <begin position="76"/>
        <end position="96"/>
    </location>
</feature>
<name>A0A1H4IM18_9MICO</name>
<keyword evidence="2" id="KW-0472">Membrane</keyword>
<dbReference type="EMBL" id="FNRY01000001">
    <property type="protein sequence ID" value="SEB35119.1"/>
    <property type="molecule type" value="Genomic_DNA"/>
</dbReference>
<dbReference type="STRING" id="640635.SAMN04489806_0032"/>
<evidence type="ECO:0000313" key="4">
    <source>
        <dbReference type="Proteomes" id="UP000199183"/>
    </source>
</evidence>
<proteinExistence type="predicted"/>
<feature type="transmembrane region" description="Helical" evidence="2">
    <location>
        <begin position="151"/>
        <end position="175"/>
    </location>
</feature>
<keyword evidence="4" id="KW-1185">Reference proteome</keyword>
<dbReference type="InterPro" id="IPR046231">
    <property type="entry name" value="DUF6264"/>
</dbReference>
<dbReference type="AlphaFoldDB" id="A0A1H4IM18"/>
<dbReference type="Pfam" id="PF19779">
    <property type="entry name" value="DUF6264"/>
    <property type="match status" value="1"/>
</dbReference>
<reference evidence="3 4" key="1">
    <citation type="submission" date="2016-10" db="EMBL/GenBank/DDBJ databases">
        <authorList>
            <person name="de Groot N.N."/>
        </authorList>
    </citation>
    <scope>NUCLEOTIDE SEQUENCE [LARGE SCALE GENOMIC DNA]</scope>
    <source>
        <strain evidence="3 4">DSM 21799</strain>
    </source>
</reference>
<sequence>MTKPETPDERPRPQYGEYASPEEQRRAIRVPAAHNNEPVPVADHTPPHASVPAPARGGVDPIIAAARRRADRLATYLLLGVGLFSVLSTIPTLLQLPEVLTEVFTQFGIAAFTEVAYARTMAWVILVSQALLWVLALALSLRQIKRERMSWWIPFVIGVVANLVLLIGMSLVMIADPAFVQYVNQNAG</sequence>
<evidence type="ECO:0000313" key="3">
    <source>
        <dbReference type="EMBL" id="SEB35119.1"/>
    </source>
</evidence>
<organism evidence="3 4">
    <name type="scientific">Paramicrobacterium humi</name>
    <dbReference type="NCBI Taxonomy" id="640635"/>
    <lineage>
        <taxon>Bacteria</taxon>
        <taxon>Bacillati</taxon>
        <taxon>Actinomycetota</taxon>
        <taxon>Actinomycetes</taxon>
        <taxon>Micrococcales</taxon>
        <taxon>Microbacteriaceae</taxon>
        <taxon>Paramicrobacterium</taxon>
    </lineage>
</organism>
<evidence type="ECO:0000256" key="2">
    <source>
        <dbReference type="SAM" id="Phobius"/>
    </source>
</evidence>
<keyword evidence="2" id="KW-0812">Transmembrane</keyword>
<dbReference type="Proteomes" id="UP000199183">
    <property type="component" value="Unassembled WGS sequence"/>
</dbReference>
<evidence type="ECO:0000256" key="1">
    <source>
        <dbReference type="SAM" id="MobiDB-lite"/>
    </source>
</evidence>
<gene>
    <name evidence="3" type="ORF">SAMN04489806_0032</name>
</gene>
<protein>
    <submittedName>
        <fullName evidence="3">Uncharacterized protein</fullName>
    </submittedName>
</protein>
<keyword evidence="2" id="KW-1133">Transmembrane helix</keyword>